<dbReference type="EMBL" id="FP929105">
    <property type="protein sequence ID" value="CBX93062.1"/>
    <property type="molecule type" value="Genomic_DNA"/>
</dbReference>
<evidence type="ECO:0000313" key="1">
    <source>
        <dbReference type="EMBL" id="CBX93062.1"/>
    </source>
</evidence>
<organism evidence="2">
    <name type="scientific">Leptosphaeria maculans (strain JN3 / isolate v23.1.3 / race Av1-4-5-6-7-8)</name>
    <name type="common">Blackleg fungus</name>
    <name type="synonym">Phoma lingam</name>
    <dbReference type="NCBI Taxonomy" id="985895"/>
    <lineage>
        <taxon>Eukaryota</taxon>
        <taxon>Fungi</taxon>
        <taxon>Dikarya</taxon>
        <taxon>Ascomycota</taxon>
        <taxon>Pezizomycotina</taxon>
        <taxon>Dothideomycetes</taxon>
        <taxon>Pleosporomycetidae</taxon>
        <taxon>Pleosporales</taxon>
        <taxon>Pleosporineae</taxon>
        <taxon>Leptosphaeriaceae</taxon>
        <taxon>Plenodomus</taxon>
        <taxon>Plenodomus lingam/Leptosphaeria maculans species complex</taxon>
    </lineage>
</organism>
<dbReference type="VEuPathDB" id="FungiDB:LEMA_P039630.1"/>
<evidence type="ECO:0000313" key="2">
    <source>
        <dbReference type="Proteomes" id="UP000002668"/>
    </source>
</evidence>
<protein>
    <submittedName>
        <fullName evidence="1">Predicted protein</fullName>
    </submittedName>
</protein>
<proteinExistence type="predicted"/>
<sequence length="203" mass="22017">MASVVLGYGSAFPSAVMLGRIASNSGGKPTAAFSPHRIAAASRKEMLQTTAQRSEARAVSFVTCRCTALQAKATQGGPLDEKDEAEVLPGAVPRCFVMPCRAPCLHWQQWQQQQQVGSERSNHAALFSLSPSLFLFFVLPPCGRVCSLDGEWSCFFAERGGGAICSWLAKNASGGNKRGATKWQKRAGSHEWSARKKWPRMKV</sequence>
<dbReference type="HOGENOM" id="CLU_1349151_0_0_1"/>
<gene>
    <name evidence="1" type="ORF">LEMA_P039630.1</name>
</gene>
<dbReference type="AlphaFoldDB" id="E4ZNK3"/>
<name>E4ZNK3_LEPMJ</name>
<keyword evidence="2" id="KW-1185">Reference proteome</keyword>
<dbReference type="Proteomes" id="UP000002668">
    <property type="component" value="Genome"/>
</dbReference>
<reference evidence="2" key="1">
    <citation type="journal article" date="2011" name="Nat. Commun.">
        <title>Effector diversification within compartments of the Leptosphaeria maculans genome affected by Repeat-Induced Point mutations.</title>
        <authorList>
            <person name="Rouxel T."/>
            <person name="Grandaubert J."/>
            <person name="Hane J.K."/>
            <person name="Hoede C."/>
            <person name="van de Wouw A.P."/>
            <person name="Couloux A."/>
            <person name="Dominguez V."/>
            <person name="Anthouard V."/>
            <person name="Bally P."/>
            <person name="Bourras S."/>
            <person name="Cozijnsen A.J."/>
            <person name="Ciuffetti L.M."/>
            <person name="Degrave A."/>
            <person name="Dilmaghani A."/>
            <person name="Duret L."/>
            <person name="Fudal I."/>
            <person name="Goodwin S.B."/>
            <person name="Gout L."/>
            <person name="Glaser N."/>
            <person name="Linglin J."/>
            <person name="Kema G.H.J."/>
            <person name="Lapalu N."/>
            <person name="Lawrence C.B."/>
            <person name="May K."/>
            <person name="Meyer M."/>
            <person name="Ollivier B."/>
            <person name="Poulain J."/>
            <person name="Schoch C.L."/>
            <person name="Simon A."/>
            <person name="Spatafora J.W."/>
            <person name="Stachowiak A."/>
            <person name="Turgeon B.G."/>
            <person name="Tyler B.M."/>
            <person name="Vincent D."/>
            <person name="Weissenbach J."/>
            <person name="Amselem J."/>
            <person name="Quesneville H."/>
            <person name="Oliver R.P."/>
            <person name="Wincker P."/>
            <person name="Balesdent M.-H."/>
            <person name="Howlett B.J."/>
        </authorList>
    </citation>
    <scope>NUCLEOTIDE SEQUENCE [LARGE SCALE GENOMIC DNA]</scope>
    <source>
        <strain evidence="2">JN3 / isolate v23.1.3 / race Av1-4-5-6-7-8</strain>
    </source>
</reference>
<accession>E4ZNK3</accession>
<dbReference type="InParanoid" id="E4ZNK3"/>